<dbReference type="GO" id="GO:0005975">
    <property type="term" value="P:carbohydrate metabolic process"/>
    <property type="evidence" value="ECO:0007669"/>
    <property type="project" value="InterPro"/>
</dbReference>
<sequence length="295" mass="33386">MRRYLTHGLFFLLGATLSLGISHFSNARSVLNNKNLFAKQTPEVIAPYYDPEVFLKPEGLTNSSSRSAKLKIPIIMYHYVEQVKDHGDFVRKSLNINPHLFEQQIVNLKEQGYSDYFVKDIPDILAGVVNYASSSAVLTFDDGYEDFYTVVFPLLKKYNMRATVYIAYNFIGKKGFLTENQIRELIESDLVEIGSHTLDHVSLKSARPDVAKEQIFGSKEKLEERFGIKIKTFAYPYGSFDAAAERLVKEASYSAAVSVIPGSLQSQDNLFYLSRIRPGLFTGTTVDSALKEYEH</sequence>
<evidence type="ECO:0000256" key="1">
    <source>
        <dbReference type="ARBA" id="ARBA00004613"/>
    </source>
</evidence>
<dbReference type="PANTHER" id="PTHR34216:SF3">
    <property type="entry name" value="POLY-BETA-1,6-N-ACETYL-D-GLUCOSAMINE N-DEACETYLASE"/>
    <property type="match status" value="1"/>
</dbReference>
<proteinExistence type="predicted"/>
<organism evidence="4 5">
    <name type="scientific">Candidatus Roizmanbacteria bacterium CG09_land_8_20_14_0_10_41_9</name>
    <dbReference type="NCBI Taxonomy" id="1974850"/>
    <lineage>
        <taxon>Bacteria</taxon>
        <taxon>Candidatus Roizmaniibacteriota</taxon>
    </lineage>
</organism>
<feature type="domain" description="NodB homology" evidence="3">
    <location>
        <begin position="134"/>
        <end position="295"/>
    </location>
</feature>
<dbReference type="InterPro" id="IPR011330">
    <property type="entry name" value="Glyco_hydro/deAcase_b/a-brl"/>
</dbReference>
<protein>
    <recommendedName>
        <fullName evidence="3">NodB homology domain-containing protein</fullName>
    </recommendedName>
</protein>
<gene>
    <name evidence="4" type="ORF">COT62_01915</name>
</gene>
<dbReference type="Proteomes" id="UP000231198">
    <property type="component" value="Unassembled WGS sequence"/>
</dbReference>
<evidence type="ECO:0000259" key="3">
    <source>
        <dbReference type="PROSITE" id="PS51677"/>
    </source>
</evidence>
<dbReference type="GO" id="GO:0016810">
    <property type="term" value="F:hydrolase activity, acting on carbon-nitrogen (but not peptide) bonds"/>
    <property type="evidence" value="ECO:0007669"/>
    <property type="project" value="InterPro"/>
</dbReference>
<keyword evidence="2" id="KW-0732">Signal</keyword>
<dbReference type="SUPFAM" id="SSF88713">
    <property type="entry name" value="Glycoside hydrolase/deacetylase"/>
    <property type="match status" value="1"/>
</dbReference>
<evidence type="ECO:0000313" key="5">
    <source>
        <dbReference type="Proteomes" id="UP000231198"/>
    </source>
</evidence>
<dbReference type="InterPro" id="IPR002509">
    <property type="entry name" value="NODB_dom"/>
</dbReference>
<dbReference type="PANTHER" id="PTHR34216">
    <property type="match status" value="1"/>
</dbReference>
<dbReference type="EMBL" id="PEZG01000042">
    <property type="protein sequence ID" value="PIS15775.1"/>
    <property type="molecule type" value="Genomic_DNA"/>
</dbReference>
<dbReference type="Gene3D" id="3.20.20.370">
    <property type="entry name" value="Glycoside hydrolase/deacetylase"/>
    <property type="match status" value="1"/>
</dbReference>
<dbReference type="CDD" id="cd10918">
    <property type="entry name" value="CE4_NodB_like_5s_6s"/>
    <property type="match status" value="1"/>
</dbReference>
<accession>A0A2H0WT26</accession>
<comment type="subcellular location">
    <subcellularLocation>
        <location evidence="1">Secreted</location>
    </subcellularLocation>
</comment>
<dbReference type="GO" id="GO:0005576">
    <property type="term" value="C:extracellular region"/>
    <property type="evidence" value="ECO:0007669"/>
    <property type="project" value="UniProtKB-SubCell"/>
</dbReference>
<evidence type="ECO:0000313" key="4">
    <source>
        <dbReference type="EMBL" id="PIS15775.1"/>
    </source>
</evidence>
<dbReference type="PROSITE" id="PS51677">
    <property type="entry name" value="NODB"/>
    <property type="match status" value="1"/>
</dbReference>
<dbReference type="InterPro" id="IPR051398">
    <property type="entry name" value="Polysacch_Deacetylase"/>
</dbReference>
<name>A0A2H0WT26_9BACT</name>
<evidence type="ECO:0000256" key="2">
    <source>
        <dbReference type="ARBA" id="ARBA00022729"/>
    </source>
</evidence>
<dbReference type="Pfam" id="PF01522">
    <property type="entry name" value="Polysacc_deac_1"/>
    <property type="match status" value="1"/>
</dbReference>
<comment type="caution">
    <text evidence="4">The sequence shown here is derived from an EMBL/GenBank/DDBJ whole genome shotgun (WGS) entry which is preliminary data.</text>
</comment>
<reference evidence="5" key="1">
    <citation type="submission" date="2017-09" db="EMBL/GenBank/DDBJ databases">
        <title>Depth-based differentiation of microbial function through sediment-hosted aquifers and enrichment of novel symbionts in the deep terrestrial subsurface.</title>
        <authorList>
            <person name="Probst A.J."/>
            <person name="Ladd B."/>
            <person name="Jarett J.K."/>
            <person name="Geller-Mcgrath D.E."/>
            <person name="Sieber C.M.K."/>
            <person name="Emerson J.B."/>
            <person name="Anantharaman K."/>
            <person name="Thomas B.C."/>
            <person name="Malmstrom R."/>
            <person name="Stieglmeier M."/>
            <person name="Klingl A."/>
            <person name="Woyke T."/>
            <person name="Ryan C.M."/>
            <person name="Banfield J.F."/>
        </authorList>
    </citation>
    <scope>NUCLEOTIDE SEQUENCE [LARGE SCALE GENOMIC DNA]</scope>
</reference>
<dbReference type="AlphaFoldDB" id="A0A2H0WT26"/>